<dbReference type="GO" id="GO:0006355">
    <property type="term" value="P:regulation of DNA-templated transcription"/>
    <property type="evidence" value="ECO:0007669"/>
    <property type="project" value="InterPro"/>
</dbReference>
<organism evidence="2">
    <name type="scientific">Desulfobacca acetoxidans</name>
    <dbReference type="NCBI Taxonomy" id="60893"/>
    <lineage>
        <taxon>Bacteria</taxon>
        <taxon>Pseudomonadati</taxon>
        <taxon>Thermodesulfobacteriota</taxon>
        <taxon>Desulfobaccia</taxon>
        <taxon>Desulfobaccales</taxon>
        <taxon>Desulfobaccaceae</taxon>
        <taxon>Desulfobacca</taxon>
    </lineage>
</organism>
<reference evidence="2" key="1">
    <citation type="journal article" date="2020" name="mSystems">
        <title>Genome- and Community-Level Interaction Insights into Carbon Utilization and Element Cycling Functions of Hydrothermarchaeota in Hydrothermal Sediment.</title>
        <authorList>
            <person name="Zhou Z."/>
            <person name="Liu Y."/>
            <person name="Xu W."/>
            <person name="Pan J."/>
            <person name="Luo Z.H."/>
            <person name="Li M."/>
        </authorList>
    </citation>
    <scope>NUCLEOTIDE SEQUENCE [LARGE SCALE GENOMIC DNA]</scope>
    <source>
        <strain evidence="2">SpSt-776</strain>
    </source>
</reference>
<gene>
    <name evidence="2" type="ORF">ENV62_04590</name>
</gene>
<dbReference type="Pfam" id="PF02229">
    <property type="entry name" value="PC4"/>
    <property type="match status" value="1"/>
</dbReference>
<evidence type="ECO:0000313" key="2">
    <source>
        <dbReference type="EMBL" id="HGB14501.1"/>
    </source>
</evidence>
<dbReference type="EMBL" id="DTHB01000038">
    <property type="protein sequence ID" value="HGB14501.1"/>
    <property type="molecule type" value="Genomic_DNA"/>
</dbReference>
<dbReference type="AlphaFoldDB" id="A0A7C3SIM7"/>
<dbReference type="Gene3D" id="2.30.31.10">
    <property type="entry name" value="Transcriptional Coactivator Pc4, Chain A"/>
    <property type="match status" value="1"/>
</dbReference>
<sequence length="84" mass="9415">MTTKKICEFSKNSQEAYHFRLGEYKGHRFVDLRLFVAANGGDPLPTKKGLTVAPHLWPQFRRALAQAEAALIAAGWLDEEDLDG</sequence>
<proteinExistence type="predicted"/>
<dbReference type="InterPro" id="IPR003173">
    <property type="entry name" value="PC4_C"/>
</dbReference>
<accession>A0A7C3SIM7</accession>
<evidence type="ECO:0000259" key="1">
    <source>
        <dbReference type="Pfam" id="PF02229"/>
    </source>
</evidence>
<dbReference type="SUPFAM" id="SSF54447">
    <property type="entry name" value="ssDNA-binding transcriptional regulator domain"/>
    <property type="match status" value="1"/>
</dbReference>
<feature type="domain" description="Transcriptional coactivator p15 (PC4) C-terminal" evidence="1">
    <location>
        <begin position="15"/>
        <end position="62"/>
    </location>
</feature>
<name>A0A7C3SIM7_9BACT</name>
<protein>
    <recommendedName>
        <fullName evidence="1">Transcriptional coactivator p15 (PC4) C-terminal domain-containing protein</fullName>
    </recommendedName>
</protein>
<dbReference type="GO" id="GO:0003677">
    <property type="term" value="F:DNA binding"/>
    <property type="evidence" value="ECO:0007669"/>
    <property type="project" value="InterPro"/>
</dbReference>
<dbReference type="InterPro" id="IPR009044">
    <property type="entry name" value="ssDNA-bd_transcriptional_reg"/>
</dbReference>
<comment type="caution">
    <text evidence="2">The sequence shown here is derived from an EMBL/GenBank/DDBJ whole genome shotgun (WGS) entry which is preliminary data.</text>
</comment>